<feature type="signal peptide" evidence="2">
    <location>
        <begin position="1"/>
        <end position="31"/>
    </location>
</feature>
<dbReference type="SUPFAM" id="SSF53474">
    <property type="entry name" value="alpha/beta-Hydrolases"/>
    <property type="match status" value="1"/>
</dbReference>
<gene>
    <name evidence="4" type="ORF">GCM10022247_44440</name>
</gene>
<accession>A0ABP7STS8</accession>
<name>A0ABP7STS8_9PSEU</name>
<dbReference type="Gene3D" id="3.40.50.1820">
    <property type="entry name" value="alpha/beta hydrolase"/>
    <property type="match status" value="1"/>
</dbReference>
<evidence type="ECO:0000313" key="5">
    <source>
        <dbReference type="Proteomes" id="UP001501747"/>
    </source>
</evidence>
<dbReference type="Proteomes" id="UP001501747">
    <property type="component" value="Unassembled WGS sequence"/>
</dbReference>
<protein>
    <recommendedName>
        <fullName evidence="3">PET hydrolase/cutinase-like domain-containing protein</fullName>
    </recommendedName>
</protein>
<feature type="chain" id="PRO_5047436642" description="PET hydrolase/cutinase-like domain-containing protein" evidence="2">
    <location>
        <begin position="32"/>
        <end position="579"/>
    </location>
</feature>
<feature type="region of interest" description="Disordered" evidence="1">
    <location>
        <begin position="410"/>
        <end position="431"/>
    </location>
</feature>
<evidence type="ECO:0000256" key="2">
    <source>
        <dbReference type="SAM" id="SignalP"/>
    </source>
</evidence>
<dbReference type="InterPro" id="IPR029058">
    <property type="entry name" value="AB_hydrolase_fold"/>
</dbReference>
<dbReference type="EMBL" id="BAABAL010000017">
    <property type="protein sequence ID" value="GAA4016462.1"/>
    <property type="molecule type" value="Genomic_DNA"/>
</dbReference>
<keyword evidence="2" id="KW-0732">Signal</keyword>
<evidence type="ECO:0000313" key="4">
    <source>
        <dbReference type="EMBL" id="GAA4016462.1"/>
    </source>
</evidence>
<dbReference type="InterPro" id="IPR041127">
    <property type="entry name" value="PET_hydrolase/cutinase-like"/>
</dbReference>
<dbReference type="Pfam" id="PF12740">
    <property type="entry name" value="PETase"/>
    <property type="match status" value="1"/>
</dbReference>
<organism evidence="4 5">
    <name type="scientific">Allokutzneria multivorans</name>
    <dbReference type="NCBI Taxonomy" id="1142134"/>
    <lineage>
        <taxon>Bacteria</taxon>
        <taxon>Bacillati</taxon>
        <taxon>Actinomycetota</taxon>
        <taxon>Actinomycetes</taxon>
        <taxon>Pseudonocardiales</taxon>
        <taxon>Pseudonocardiaceae</taxon>
        <taxon>Allokutzneria</taxon>
    </lineage>
</organism>
<sequence length="579" mass="61431">MKRIGFFATTATTAAVLAASLAGTVTGSASAAPQVDPLTPGPHKVAEASYDLGNEAFQPNGFPKPVELAGQVYHPEKLADSAYPVVVFLHGRHVTCMSKTEPRPKLAWPCPTGYEPIPSHLGYDYVAKQLASHGYAVISLSANGINGNDSLDPQYGQRARGELVLKHLDLWNEWRSKPGGPVPITVTRSFDFTRIGLMGHSRGGEGVVNAVAQNALREKPYKLRALLPLAATDFERRIPVGITMATLQPDCDGDVSDLQGVHYYDDSRYYVNTDRATRNNVTVLGANHNYFNTNWTPSSGLQGAVDDWRGDASSPCHPSKPTRLTEQQQRNVGIGYIGGFFRHYLGGEKALGPLWRGETGVPASIAPATVNVSYHPPAASGQRLDVNRQDGFRDTNTLGGKVTATGATQTRCGGSGVEPASGSCLSKPGTRLTEPHRGWGFSGVIAGRTAWAATGGTVTNEIPAQHGDVKKYKALQFRGGVDFSDAANVAGQPQDLRIVLTDTTGKSASVKASEFGKALDYPLVSGAQGDVVPKLHLNQVRVPLTAFAGVDLTKVATVALALDVNPTGALAVADLVFTD</sequence>
<comment type="caution">
    <text evidence="4">The sequence shown here is derived from an EMBL/GenBank/DDBJ whole genome shotgun (WGS) entry which is preliminary data.</text>
</comment>
<proteinExistence type="predicted"/>
<feature type="domain" description="PET hydrolase/cutinase-like" evidence="3">
    <location>
        <begin position="124"/>
        <end position="293"/>
    </location>
</feature>
<keyword evidence="5" id="KW-1185">Reference proteome</keyword>
<reference evidence="5" key="1">
    <citation type="journal article" date="2019" name="Int. J. Syst. Evol. Microbiol.">
        <title>The Global Catalogue of Microorganisms (GCM) 10K type strain sequencing project: providing services to taxonomists for standard genome sequencing and annotation.</title>
        <authorList>
            <consortium name="The Broad Institute Genomics Platform"/>
            <consortium name="The Broad Institute Genome Sequencing Center for Infectious Disease"/>
            <person name="Wu L."/>
            <person name="Ma J."/>
        </authorList>
    </citation>
    <scope>NUCLEOTIDE SEQUENCE [LARGE SCALE GENOMIC DNA]</scope>
    <source>
        <strain evidence="5">JCM 17342</strain>
    </source>
</reference>
<evidence type="ECO:0000259" key="3">
    <source>
        <dbReference type="Pfam" id="PF12740"/>
    </source>
</evidence>
<evidence type="ECO:0000256" key="1">
    <source>
        <dbReference type="SAM" id="MobiDB-lite"/>
    </source>
</evidence>
<dbReference type="RefSeq" id="WP_344877794.1">
    <property type="nucleotide sequence ID" value="NZ_BAABAL010000017.1"/>
</dbReference>